<evidence type="ECO:0000256" key="2">
    <source>
        <dbReference type="ARBA" id="ARBA00013014"/>
    </source>
</evidence>
<dbReference type="Pfam" id="PF08546">
    <property type="entry name" value="ApbA_C"/>
    <property type="match status" value="1"/>
</dbReference>
<dbReference type="InterPro" id="IPR013332">
    <property type="entry name" value="KPR_N"/>
</dbReference>
<keyword evidence="4" id="KW-0560">Oxidoreductase</keyword>
<feature type="domain" description="Ketopantoate reductase N-terminal" evidence="6">
    <location>
        <begin position="31"/>
        <end position="175"/>
    </location>
</feature>
<organism evidence="8">
    <name type="scientific">marine metagenome</name>
    <dbReference type="NCBI Taxonomy" id="408172"/>
    <lineage>
        <taxon>unclassified sequences</taxon>
        <taxon>metagenomes</taxon>
        <taxon>ecological metagenomes</taxon>
    </lineage>
</organism>
<keyword evidence="3" id="KW-0521">NADP</keyword>
<dbReference type="Pfam" id="PF02558">
    <property type="entry name" value="ApbA"/>
    <property type="match status" value="1"/>
</dbReference>
<dbReference type="GO" id="GO:0015940">
    <property type="term" value="P:pantothenate biosynthetic process"/>
    <property type="evidence" value="ECO:0007669"/>
    <property type="project" value="InterPro"/>
</dbReference>
<dbReference type="InterPro" id="IPR008927">
    <property type="entry name" value="6-PGluconate_DH-like_C_sf"/>
</dbReference>
<dbReference type="SUPFAM" id="SSF51735">
    <property type="entry name" value="NAD(P)-binding Rossmann-fold domains"/>
    <property type="match status" value="1"/>
</dbReference>
<dbReference type="NCBIfam" id="TIGR00745">
    <property type="entry name" value="apbA_panE"/>
    <property type="match status" value="1"/>
</dbReference>
<dbReference type="PANTHER" id="PTHR43765:SF2">
    <property type="entry name" value="2-DEHYDROPANTOATE 2-REDUCTASE"/>
    <property type="match status" value="1"/>
</dbReference>
<evidence type="ECO:0000259" key="6">
    <source>
        <dbReference type="Pfam" id="PF02558"/>
    </source>
</evidence>
<gene>
    <name evidence="8" type="ORF">METZ01_LOCUS165340</name>
</gene>
<dbReference type="SUPFAM" id="SSF48179">
    <property type="entry name" value="6-phosphogluconate dehydrogenase C-terminal domain-like"/>
    <property type="match status" value="1"/>
</dbReference>
<feature type="domain" description="Ketopantoate reductase C-terminal" evidence="7">
    <location>
        <begin position="217"/>
        <end position="368"/>
    </location>
</feature>
<dbReference type="InterPro" id="IPR013752">
    <property type="entry name" value="KPA_reductase"/>
</dbReference>
<evidence type="ECO:0000259" key="7">
    <source>
        <dbReference type="Pfam" id="PF08546"/>
    </source>
</evidence>
<dbReference type="Gene3D" id="3.40.50.720">
    <property type="entry name" value="NAD(P)-binding Rossmann-like Domain"/>
    <property type="match status" value="1"/>
</dbReference>
<dbReference type="EMBL" id="UINC01029562">
    <property type="protein sequence ID" value="SVB12486.1"/>
    <property type="molecule type" value="Genomic_DNA"/>
</dbReference>
<evidence type="ECO:0000256" key="4">
    <source>
        <dbReference type="ARBA" id="ARBA00023002"/>
    </source>
</evidence>
<dbReference type="EC" id="1.1.1.169" evidence="2"/>
<protein>
    <recommendedName>
        <fullName evidence="2">2-dehydropantoate 2-reductase</fullName>
        <ecNumber evidence="2">1.1.1.169</ecNumber>
    </recommendedName>
    <alternativeName>
        <fullName evidence="5">Ketopantoate reductase</fullName>
    </alternativeName>
</protein>
<evidence type="ECO:0000256" key="5">
    <source>
        <dbReference type="ARBA" id="ARBA00032024"/>
    </source>
</evidence>
<dbReference type="AlphaFoldDB" id="A0A382BF85"/>
<dbReference type="GO" id="GO:0005737">
    <property type="term" value="C:cytoplasm"/>
    <property type="evidence" value="ECO:0007669"/>
    <property type="project" value="TreeGrafter"/>
</dbReference>
<name>A0A382BF85_9ZZZZ</name>
<dbReference type="Gene3D" id="1.10.1040.10">
    <property type="entry name" value="N-(1-d-carboxylethyl)-l-norvaline Dehydrogenase, domain 2"/>
    <property type="match status" value="1"/>
</dbReference>
<dbReference type="InterPro" id="IPR003710">
    <property type="entry name" value="ApbA"/>
</dbReference>
<sequence>MTISANGVEYGAWPLRTTNYSNLGANMNERILIIGAGAVGSYVGGYFARAGLEVILADPWPAHVEHVQAHGLRLEGMTPEECFESKPRALHFTDLQVLSKEKLADIAFICVKSYDTPWAAALAKTYLSPDGFMVSLQNGINEDAIANVIGWNRIIGCIASKIVVELVEPGFVRRSVSKGGETYTVFRVGEPHGRITPRVERIRDMLADIDSAKVTPNLWGERWSKLVQNAMGNGLSAASGMSNKEFTQNETTRRLSIRLAGEAVRAGLLQGLSLEKIAGLDPENWLAAAQELTSGANDTPILDEMEARMLVQAERMSDTARPSMGQDMIKGRRTEIEFLNGLVVQRAKELGMEAPANVGLIAAVQKVERGDAPADLARVQEI</sequence>
<dbReference type="InterPro" id="IPR036291">
    <property type="entry name" value="NAD(P)-bd_dom_sf"/>
</dbReference>
<dbReference type="InterPro" id="IPR013328">
    <property type="entry name" value="6PGD_dom2"/>
</dbReference>
<accession>A0A382BF85</accession>
<dbReference type="InterPro" id="IPR050838">
    <property type="entry name" value="Ketopantoate_reductase"/>
</dbReference>
<evidence type="ECO:0000313" key="8">
    <source>
        <dbReference type="EMBL" id="SVB12486.1"/>
    </source>
</evidence>
<dbReference type="PANTHER" id="PTHR43765">
    <property type="entry name" value="2-DEHYDROPANTOATE 2-REDUCTASE-RELATED"/>
    <property type="match status" value="1"/>
</dbReference>
<dbReference type="GO" id="GO:0050661">
    <property type="term" value="F:NADP binding"/>
    <property type="evidence" value="ECO:0007669"/>
    <property type="project" value="TreeGrafter"/>
</dbReference>
<dbReference type="GO" id="GO:0008677">
    <property type="term" value="F:2-dehydropantoate 2-reductase activity"/>
    <property type="evidence" value="ECO:0007669"/>
    <property type="project" value="UniProtKB-EC"/>
</dbReference>
<reference evidence="8" key="1">
    <citation type="submission" date="2018-05" db="EMBL/GenBank/DDBJ databases">
        <authorList>
            <person name="Lanie J.A."/>
            <person name="Ng W.-L."/>
            <person name="Kazmierczak K.M."/>
            <person name="Andrzejewski T.M."/>
            <person name="Davidsen T.M."/>
            <person name="Wayne K.J."/>
            <person name="Tettelin H."/>
            <person name="Glass J.I."/>
            <person name="Rusch D."/>
            <person name="Podicherti R."/>
            <person name="Tsui H.-C.T."/>
            <person name="Winkler M.E."/>
        </authorList>
    </citation>
    <scope>NUCLEOTIDE SEQUENCE</scope>
</reference>
<evidence type="ECO:0000256" key="3">
    <source>
        <dbReference type="ARBA" id="ARBA00022857"/>
    </source>
</evidence>
<evidence type="ECO:0000256" key="1">
    <source>
        <dbReference type="ARBA" id="ARBA00007870"/>
    </source>
</evidence>
<proteinExistence type="inferred from homology"/>
<comment type="similarity">
    <text evidence="1">Belongs to the ketopantoate reductase family.</text>
</comment>